<dbReference type="STRING" id="13333.W1NLD3"/>
<dbReference type="GO" id="GO:0048471">
    <property type="term" value="C:perinuclear region of cytoplasm"/>
    <property type="evidence" value="ECO:0007669"/>
    <property type="project" value="EnsemblPlants"/>
</dbReference>
<dbReference type="OMA" id="KEMALYT"/>
<feature type="compositionally biased region" description="Basic residues" evidence="2">
    <location>
        <begin position="425"/>
        <end position="436"/>
    </location>
</feature>
<keyword evidence="4" id="KW-1185">Reference proteome</keyword>
<evidence type="ECO:0000313" key="3">
    <source>
        <dbReference type="EMBL" id="ERM96637.1"/>
    </source>
</evidence>
<dbReference type="GO" id="GO:0031348">
    <property type="term" value="P:negative regulation of defense response"/>
    <property type="evidence" value="ECO:0007669"/>
    <property type="project" value="EnsemblPlants"/>
</dbReference>
<feature type="repeat" description="TPR" evidence="1">
    <location>
        <begin position="149"/>
        <end position="182"/>
    </location>
</feature>
<accession>W1NLD3</accession>
<dbReference type="Pfam" id="PF12895">
    <property type="entry name" value="ANAPC3"/>
    <property type="match status" value="1"/>
</dbReference>
<sequence length="768" mass="86863">MLEQIKLDRSPRYPVVTNILCQQVNEGNYDQAVSTFEKVLQRNPASPEALVGRGTAYAFQRKLELAIADFTMAIQLDPLAGEAWKRRGQARAALGEIPEAIEDLTKALQFEPKSSDILHERGVVNFKLKDYTAAVKDLSSCVLSDRKNETAYTYLGLALSSLGEYTKAEKALLKSVQIDPKFQEGRTHLSQFYHELAQVEKASKCIQNLISIDNRFAMAYYLHGNLHYGLGDHRSAIKDLSVALSIESSDLESLYLRASSYHAVGDYVEAVKDYDTVIDLKADSMDKFVLQCLAFYQKEIALYTASRVTLEFTVFNIDDDVHPLFKEYWCKRLHPQHVSENVVRQPPLKDALKRGRLKKQDYTFTRQKEILLEAADSIGKRIQYNSPGFLPNRRQYRMAGLAAIDIAQKVSKAWQSLRAEWKSLRRSGAKGNRKNRKSEMGSVASQNRGGAGCSSQSSGSSSSYNPDDDRSLRLRFVISWHDVYSFAVKWRQISEPCDSVVWVNRLSEHKNSAFGSRTSLILGQGKVVRYFPYYQRTLDALKNIMKERAFVNNKANEVVDLTEVKMLQAIVNAECVADLYNIIGQDFWLATTCVSTAFEGKQLEGTRITVEKEDKGFDFAIRTPCTRPRWEDYGAEMTAAWETVCNHYCGEAYGSTDIRMLDNVRDSILRMTYYWYNFMPLSRGSAAVGYVVMLGLFLAANMEVNESIPKGMQVDWEAILSPYPDMFVDSMKAWICPSLKINTSWKELPDVSSAFPTTGLVVAALSTY</sequence>
<dbReference type="HOGENOM" id="CLU_014101_1_0_1"/>
<dbReference type="GO" id="GO:0042742">
    <property type="term" value="P:defense response to bacterium"/>
    <property type="evidence" value="ECO:0007669"/>
    <property type="project" value="EnsemblPlants"/>
</dbReference>
<evidence type="ECO:0000313" key="4">
    <source>
        <dbReference type="Proteomes" id="UP000017836"/>
    </source>
</evidence>
<dbReference type="SUPFAM" id="SSF48452">
    <property type="entry name" value="TPR-like"/>
    <property type="match status" value="1"/>
</dbReference>
<dbReference type="EMBL" id="KI397142">
    <property type="protein sequence ID" value="ERM96637.1"/>
    <property type="molecule type" value="Genomic_DNA"/>
</dbReference>
<organism evidence="3 4">
    <name type="scientific">Amborella trichopoda</name>
    <dbReference type="NCBI Taxonomy" id="13333"/>
    <lineage>
        <taxon>Eukaryota</taxon>
        <taxon>Viridiplantae</taxon>
        <taxon>Streptophyta</taxon>
        <taxon>Embryophyta</taxon>
        <taxon>Tracheophyta</taxon>
        <taxon>Spermatophyta</taxon>
        <taxon>Magnoliopsida</taxon>
        <taxon>Amborellales</taxon>
        <taxon>Amborellaceae</taxon>
        <taxon>Amborella</taxon>
    </lineage>
</organism>
<keyword evidence="1" id="KW-0802">TPR repeat</keyword>
<dbReference type="Gene3D" id="1.10.3290.20">
    <property type="match status" value="1"/>
</dbReference>
<feature type="compositionally biased region" description="Low complexity" evidence="2">
    <location>
        <begin position="453"/>
        <end position="463"/>
    </location>
</feature>
<dbReference type="GO" id="GO:0045892">
    <property type="term" value="P:negative regulation of DNA-templated transcription"/>
    <property type="evidence" value="ECO:0007669"/>
    <property type="project" value="InterPro"/>
</dbReference>
<dbReference type="InterPro" id="IPR011990">
    <property type="entry name" value="TPR-like_helical_dom_sf"/>
</dbReference>
<dbReference type="Pfam" id="PF13432">
    <property type="entry name" value="TPR_16"/>
    <property type="match status" value="2"/>
</dbReference>
<dbReference type="InterPro" id="IPR044650">
    <property type="entry name" value="SRFR1-like"/>
</dbReference>
<dbReference type="InterPro" id="IPR019734">
    <property type="entry name" value="TPR_rpt"/>
</dbReference>
<name>W1NLD3_AMBTC</name>
<evidence type="ECO:0000256" key="2">
    <source>
        <dbReference type="SAM" id="MobiDB-lite"/>
    </source>
</evidence>
<evidence type="ECO:0000256" key="1">
    <source>
        <dbReference type="PROSITE-ProRule" id="PRU00339"/>
    </source>
</evidence>
<reference evidence="4" key="1">
    <citation type="journal article" date="2013" name="Science">
        <title>The Amborella genome and the evolution of flowering plants.</title>
        <authorList>
            <consortium name="Amborella Genome Project"/>
        </authorList>
    </citation>
    <scope>NUCLEOTIDE SEQUENCE [LARGE SCALE GENOMIC DNA]</scope>
</reference>
<feature type="region of interest" description="Disordered" evidence="2">
    <location>
        <begin position="425"/>
        <end position="467"/>
    </location>
</feature>
<feature type="repeat" description="TPR" evidence="1">
    <location>
        <begin position="81"/>
        <end position="114"/>
    </location>
</feature>
<dbReference type="PROSITE" id="PS50005">
    <property type="entry name" value="TPR"/>
    <property type="match status" value="5"/>
</dbReference>
<dbReference type="Proteomes" id="UP000017836">
    <property type="component" value="Unassembled WGS sequence"/>
</dbReference>
<dbReference type="eggNOG" id="KOG1124">
    <property type="taxonomic scope" value="Eukaryota"/>
</dbReference>
<feature type="repeat" description="TPR" evidence="1">
    <location>
        <begin position="217"/>
        <end position="250"/>
    </location>
</feature>
<protein>
    <submittedName>
        <fullName evidence="3">Uncharacterized protein</fullName>
    </submittedName>
</protein>
<feature type="repeat" description="TPR" evidence="1">
    <location>
        <begin position="47"/>
        <end position="80"/>
    </location>
</feature>
<dbReference type="SMART" id="SM00028">
    <property type="entry name" value="TPR"/>
    <property type="match status" value="7"/>
</dbReference>
<dbReference type="Gramene" id="ERM96637">
    <property type="protein sequence ID" value="ERM96637"/>
    <property type="gene ID" value="AMTR_s00001p00272300"/>
</dbReference>
<dbReference type="GO" id="GO:0005634">
    <property type="term" value="C:nucleus"/>
    <property type="evidence" value="ECO:0007669"/>
    <property type="project" value="EnsemblPlants"/>
</dbReference>
<dbReference type="Gene3D" id="1.25.40.10">
    <property type="entry name" value="Tetratricopeptide repeat domain"/>
    <property type="match status" value="3"/>
</dbReference>
<dbReference type="PANTHER" id="PTHR44749:SF1">
    <property type="entry name" value="TETRATRICOPEPTIDE-LIKE HELICAL DOMAIN-CONTAINING PROTEIN"/>
    <property type="match status" value="1"/>
</dbReference>
<dbReference type="Pfam" id="PF13181">
    <property type="entry name" value="TPR_8"/>
    <property type="match status" value="1"/>
</dbReference>
<dbReference type="PANTHER" id="PTHR44749">
    <property type="entry name" value="SUPPRESSOR OF RPS4-RLD 1"/>
    <property type="match status" value="1"/>
</dbReference>
<proteinExistence type="predicted"/>
<gene>
    <name evidence="3" type="ORF">AMTR_s00001p00272300</name>
</gene>
<feature type="repeat" description="TPR" evidence="1">
    <location>
        <begin position="251"/>
        <end position="284"/>
    </location>
</feature>
<dbReference type="AlphaFoldDB" id="W1NLD3"/>